<protein>
    <recommendedName>
        <fullName evidence="11">Tectonic-3</fullName>
    </recommendedName>
</protein>
<dbReference type="AlphaFoldDB" id="A0A9D3TEK1"/>
<evidence type="ECO:0000313" key="9">
    <source>
        <dbReference type="EMBL" id="KAG7492252.1"/>
    </source>
</evidence>
<feature type="domain" description="Tectonic-1-3" evidence="7">
    <location>
        <begin position="438"/>
        <end position="576"/>
    </location>
</feature>
<evidence type="ECO:0000256" key="6">
    <source>
        <dbReference type="SAM" id="SignalP"/>
    </source>
</evidence>
<evidence type="ECO:0000256" key="3">
    <source>
        <dbReference type="ARBA" id="ARBA00022729"/>
    </source>
</evidence>
<dbReference type="GO" id="GO:0007224">
    <property type="term" value="P:smoothened signaling pathway"/>
    <property type="evidence" value="ECO:0007669"/>
    <property type="project" value="TreeGrafter"/>
</dbReference>
<evidence type="ECO:0000259" key="8">
    <source>
        <dbReference type="Pfam" id="PF25752"/>
    </source>
</evidence>
<dbReference type="InterPro" id="IPR011677">
    <property type="entry name" value="TCTN1-3_dom"/>
</dbReference>
<keyword evidence="4" id="KW-0970">Cilium biogenesis/degradation</keyword>
<dbReference type="InterPro" id="IPR057724">
    <property type="entry name" value="TCTN1-3_N"/>
</dbReference>
<feature type="domain" description="Tectonic-1-3" evidence="7">
    <location>
        <begin position="241"/>
        <end position="391"/>
    </location>
</feature>
<comment type="similarity">
    <text evidence="1">Belongs to the tectonic family.</text>
</comment>
<evidence type="ECO:0000259" key="7">
    <source>
        <dbReference type="Pfam" id="PF07773"/>
    </source>
</evidence>
<comment type="caution">
    <text evidence="9">The sequence shown here is derived from an EMBL/GenBank/DDBJ whole genome shotgun (WGS) entry which is preliminary data.</text>
</comment>
<dbReference type="Pfam" id="PF07773">
    <property type="entry name" value="TCTN_DUF1619"/>
    <property type="match status" value="2"/>
</dbReference>
<evidence type="ECO:0008006" key="11">
    <source>
        <dbReference type="Google" id="ProtNLM"/>
    </source>
</evidence>
<dbReference type="OrthoDB" id="184109at2759"/>
<sequence length="634" mass="68124">MATSLLSHALQFAIILSICSNGRVLTQPTVPDTLTANPTELPSVTTGGSTEELVISTAIPTEKNSQAVTEFDSTSPGSFETVTPEATTHSLKTTIYATTDTDRILTDATTETNVIPTDASTETAFIPAIANIPGCTCDVTPGLCDIGCCCDTSDCDMNDLGSVFSGCEGDQRSGVCIESWLMFRGNVDPDLITVNDSYFCVRSEVQLKDPQALPALSSLPKVQDSYSFSQQDNLLSSTTASAFYRVDDAILTYFNSSSLLGVLRQPSPGAATSSCVDRNPARFLRSVSLFCSRSVTPHSCVGGDRGLNARSYFSGIRLLKAPVPQNVSTPSFTIPLTPLSEWPEPSLENNSCLNVVSKVEYVIQYTSEGAITNVMVNLNLRSTNSFTQLLQEHAVRYTLATPSPTPGPSPVVGLLSGAPVIGRFGNIVQPLTVQGMPQGGECFSAVKTRTPVLFTHNYVTGCTFSSPSHNCSELRSQLFEILEGPASPDDIAMNSGTQPDWTRVITQRCGDTVMEDCKSGCLVPHSLSVQLLWAQRGLLSLPQNQILGAKFLFQCQIVKCPVTSPLVVTTEVTFSDATAYPEPPRGQPQPQWKFPFGFFSRGKEEQDAGPATNCYGHSGAVWGTLWIIAFVLMI</sequence>
<feature type="chain" id="PRO_5039526638" description="Tectonic-3" evidence="6">
    <location>
        <begin position="27"/>
        <end position="634"/>
    </location>
</feature>
<dbReference type="GO" id="GO:0060271">
    <property type="term" value="P:cilium assembly"/>
    <property type="evidence" value="ECO:0007669"/>
    <property type="project" value="TreeGrafter"/>
</dbReference>
<dbReference type="EMBL" id="JAFDVH010000001">
    <property type="protein sequence ID" value="KAG7492252.1"/>
    <property type="molecule type" value="Genomic_DNA"/>
</dbReference>
<gene>
    <name evidence="9" type="ORF">MATL_G00011740</name>
</gene>
<dbReference type="PANTHER" id="PTHR14611">
    <property type="entry name" value="TECTONIC FAMILY MEMBER"/>
    <property type="match status" value="1"/>
</dbReference>
<name>A0A9D3TEK1_MEGAT</name>
<accession>A0A9D3TEK1</accession>
<evidence type="ECO:0000256" key="2">
    <source>
        <dbReference type="ARBA" id="ARBA00011495"/>
    </source>
</evidence>
<evidence type="ECO:0000313" key="10">
    <source>
        <dbReference type="Proteomes" id="UP001046870"/>
    </source>
</evidence>
<evidence type="ECO:0000256" key="5">
    <source>
        <dbReference type="ARBA" id="ARBA00023180"/>
    </source>
</evidence>
<keyword evidence="3 6" id="KW-0732">Signal</keyword>
<feature type="domain" description="Tectonic-1-3 N-terminal" evidence="8">
    <location>
        <begin position="121"/>
        <end position="202"/>
    </location>
</feature>
<keyword evidence="10" id="KW-1185">Reference proteome</keyword>
<proteinExistence type="inferred from homology"/>
<evidence type="ECO:0000256" key="1">
    <source>
        <dbReference type="ARBA" id="ARBA00007633"/>
    </source>
</evidence>
<comment type="subunit">
    <text evidence="2">Part of the tectonic-like complex (also named B9 complex).</text>
</comment>
<dbReference type="Pfam" id="PF25752">
    <property type="entry name" value="DUF1619_N"/>
    <property type="match status" value="1"/>
</dbReference>
<dbReference type="Proteomes" id="UP001046870">
    <property type="component" value="Chromosome 1"/>
</dbReference>
<feature type="signal peptide" evidence="6">
    <location>
        <begin position="1"/>
        <end position="26"/>
    </location>
</feature>
<dbReference type="PANTHER" id="PTHR14611:SF4">
    <property type="entry name" value="TECTONIC-3"/>
    <property type="match status" value="1"/>
</dbReference>
<keyword evidence="5" id="KW-0325">Glycoprotein</keyword>
<evidence type="ECO:0000256" key="4">
    <source>
        <dbReference type="ARBA" id="ARBA00022794"/>
    </source>
</evidence>
<reference evidence="9" key="1">
    <citation type="submission" date="2021-01" db="EMBL/GenBank/DDBJ databases">
        <authorList>
            <person name="Zahm M."/>
            <person name="Roques C."/>
            <person name="Cabau C."/>
            <person name="Klopp C."/>
            <person name="Donnadieu C."/>
            <person name="Jouanno E."/>
            <person name="Lampietro C."/>
            <person name="Louis A."/>
            <person name="Herpin A."/>
            <person name="Echchiki A."/>
            <person name="Berthelot C."/>
            <person name="Parey E."/>
            <person name="Roest-Crollius H."/>
            <person name="Braasch I."/>
            <person name="Postlethwait J."/>
            <person name="Bobe J."/>
            <person name="Montfort J."/>
            <person name="Bouchez O."/>
            <person name="Begum T."/>
            <person name="Mejri S."/>
            <person name="Adams A."/>
            <person name="Chen W.-J."/>
            <person name="Guiguen Y."/>
        </authorList>
    </citation>
    <scope>NUCLEOTIDE SEQUENCE</scope>
    <source>
        <strain evidence="9">YG-15Mar2019-1</strain>
        <tissue evidence="9">Brain</tissue>
    </source>
</reference>
<organism evidence="9 10">
    <name type="scientific">Megalops atlanticus</name>
    <name type="common">Tarpon</name>
    <name type="synonym">Clupea gigantea</name>
    <dbReference type="NCBI Taxonomy" id="7932"/>
    <lineage>
        <taxon>Eukaryota</taxon>
        <taxon>Metazoa</taxon>
        <taxon>Chordata</taxon>
        <taxon>Craniata</taxon>
        <taxon>Vertebrata</taxon>
        <taxon>Euteleostomi</taxon>
        <taxon>Actinopterygii</taxon>
        <taxon>Neopterygii</taxon>
        <taxon>Teleostei</taxon>
        <taxon>Elopiformes</taxon>
        <taxon>Megalopidae</taxon>
        <taxon>Megalops</taxon>
    </lineage>
</organism>
<dbReference type="InterPro" id="IPR040354">
    <property type="entry name" value="TCTN1-3"/>
</dbReference>